<protein>
    <recommendedName>
        <fullName evidence="4">Mitochondrial glycoprotein</fullName>
    </recommendedName>
</protein>
<dbReference type="InterPro" id="IPR003428">
    <property type="entry name" value="MAM33"/>
</dbReference>
<dbReference type="EMBL" id="JAYDYQ010002686">
    <property type="protein sequence ID" value="KAK4480251.1"/>
    <property type="molecule type" value="Genomic_DNA"/>
</dbReference>
<gene>
    <name evidence="2" type="ORF">RD792_013317</name>
</gene>
<keyword evidence="3" id="KW-1185">Reference proteome</keyword>
<comment type="caution">
    <text evidence="2">The sequence shown here is derived from an EMBL/GenBank/DDBJ whole genome shotgun (WGS) entry which is preliminary data.</text>
</comment>
<sequence>MSLNNIIRRAASRVVPFTIRTSTGSQRYIHHRSSALFATALNDCSRNLLQRSFPSFLHRYYSTKPSSNDSLLRIIETELQYAVESHEADEGEEVPQGFPFEIEDHPGQQTITLTREYQGETISVEVHMPDLITGEDDDNDEGNDEDEEKGNQSSIPLVVRVSRNSGPCLEFGCTAYPDEVAIDSLSVKDPENSEDQIAYEGPDFTDLDENLQKAFHKYLEIRGIKPSTTNFLHGYMVDKDSREYITWLKNVQKFVQA</sequence>
<dbReference type="PANTHER" id="PTHR10826:SF41">
    <property type="entry name" value="MITOCHONDRIAL GLYCOPROTEIN FAMILY PROTEIN"/>
    <property type="match status" value="1"/>
</dbReference>
<evidence type="ECO:0000313" key="3">
    <source>
        <dbReference type="Proteomes" id="UP001291926"/>
    </source>
</evidence>
<dbReference type="InterPro" id="IPR036561">
    <property type="entry name" value="MAM33_sf"/>
</dbReference>
<dbReference type="Gene3D" id="3.10.280.10">
    <property type="entry name" value="Mitochondrial glycoprotein"/>
    <property type="match status" value="1"/>
</dbReference>
<feature type="region of interest" description="Disordered" evidence="1">
    <location>
        <begin position="129"/>
        <end position="156"/>
    </location>
</feature>
<evidence type="ECO:0008006" key="4">
    <source>
        <dbReference type="Google" id="ProtNLM"/>
    </source>
</evidence>
<dbReference type="PANTHER" id="PTHR10826">
    <property type="entry name" value="COMPLEMENT COMPONENT 1"/>
    <property type="match status" value="1"/>
</dbReference>
<name>A0ABR0CUP8_9LAMI</name>
<feature type="compositionally biased region" description="Acidic residues" evidence="1">
    <location>
        <begin position="133"/>
        <end position="148"/>
    </location>
</feature>
<dbReference type="Proteomes" id="UP001291926">
    <property type="component" value="Unassembled WGS sequence"/>
</dbReference>
<accession>A0ABR0CUP8</accession>
<reference evidence="2 3" key="1">
    <citation type="journal article" date="2023" name="bioRxiv">
        <title>Genome report: Whole genome sequence and annotation of Penstemon davidsonii.</title>
        <authorList>
            <person name="Ostevik K.L."/>
            <person name="Alabady M."/>
            <person name="Zhang M."/>
            <person name="Rausher M.D."/>
        </authorList>
    </citation>
    <scope>NUCLEOTIDE SEQUENCE [LARGE SCALE GENOMIC DNA]</scope>
    <source>
        <strain evidence="2">DNT005</strain>
        <tissue evidence="2">Whole leaf</tissue>
    </source>
</reference>
<evidence type="ECO:0000313" key="2">
    <source>
        <dbReference type="EMBL" id="KAK4480251.1"/>
    </source>
</evidence>
<evidence type="ECO:0000256" key="1">
    <source>
        <dbReference type="SAM" id="MobiDB-lite"/>
    </source>
</evidence>
<organism evidence="2 3">
    <name type="scientific">Penstemon davidsonii</name>
    <dbReference type="NCBI Taxonomy" id="160366"/>
    <lineage>
        <taxon>Eukaryota</taxon>
        <taxon>Viridiplantae</taxon>
        <taxon>Streptophyta</taxon>
        <taxon>Embryophyta</taxon>
        <taxon>Tracheophyta</taxon>
        <taxon>Spermatophyta</taxon>
        <taxon>Magnoliopsida</taxon>
        <taxon>eudicotyledons</taxon>
        <taxon>Gunneridae</taxon>
        <taxon>Pentapetalae</taxon>
        <taxon>asterids</taxon>
        <taxon>lamiids</taxon>
        <taxon>Lamiales</taxon>
        <taxon>Plantaginaceae</taxon>
        <taxon>Cheloneae</taxon>
        <taxon>Penstemon</taxon>
    </lineage>
</organism>
<dbReference type="Pfam" id="PF02330">
    <property type="entry name" value="MAM33"/>
    <property type="match status" value="1"/>
</dbReference>
<dbReference type="SUPFAM" id="SSF54529">
    <property type="entry name" value="Mitochondrial glycoprotein MAM33-like"/>
    <property type="match status" value="1"/>
</dbReference>
<proteinExistence type="predicted"/>